<dbReference type="Gene3D" id="1.10.3290.10">
    <property type="entry name" value="Fido-like domain"/>
    <property type="match status" value="1"/>
</dbReference>
<evidence type="ECO:0000259" key="3">
    <source>
        <dbReference type="PROSITE" id="PS51459"/>
    </source>
</evidence>
<dbReference type="AlphaFoldDB" id="A0A850Q8K1"/>
<feature type="active site" evidence="1">
    <location>
        <position position="206"/>
    </location>
</feature>
<dbReference type="Pfam" id="PF02661">
    <property type="entry name" value="Fic"/>
    <property type="match status" value="1"/>
</dbReference>
<evidence type="ECO:0000313" key="5">
    <source>
        <dbReference type="Proteomes" id="UP000592216"/>
    </source>
</evidence>
<dbReference type="InterPro" id="IPR036597">
    <property type="entry name" value="Fido-like_dom_sf"/>
</dbReference>
<dbReference type="SUPFAM" id="SSF140931">
    <property type="entry name" value="Fic-like"/>
    <property type="match status" value="1"/>
</dbReference>
<proteinExistence type="predicted"/>
<name>A0A850Q8K1_9RHOB</name>
<evidence type="ECO:0000256" key="2">
    <source>
        <dbReference type="PIRSR" id="PIRSR640198-2"/>
    </source>
</evidence>
<protein>
    <submittedName>
        <fullName evidence="4">Fic family protein</fullName>
    </submittedName>
</protein>
<dbReference type="Proteomes" id="UP000592216">
    <property type="component" value="Unassembled WGS sequence"/>
</dbReference>
<organism evidence="4 5">
    <name type="scientific">Donghicola mangrovi</name>
    <dbReference type="NCBI Taxonomy" id="2729614"/>
    <lineage>
        <taxon>Bacteria</taxon>
        <taxon>Pseudomonadati</taxon>
        <taxon>Pseudomonadota</taxon>
        <taxon>Alphaproteobacteria</taxon>
        <taxon>Rhodobacterales</taxon>
        <taxon>Roseobacteraceae</taxon>
        <taxon>Donghicola</taxon>
    </lineage>
</organism>
<dbReference type="PROSITE" id="PS51459">
    <property type="entry name" value="FIDO"/>
    <property type="match status" value="1"/>
</dbReference>
<dbReference type="EMBL" id="JABCJE010000003">
    <property type="protein sequence ID" value="NVO23308.1"/>
    <property type="molecule type" value="Genomic_DNA"/>
</dbReference>
<feature type="domain" description="Fido" evidence="3">
    <location>
        <begin position="113"/>
        <end position="286"/>
    </location>
</feature>
<dbReference type="InterPro" id="IPR040198">
    <property type="entry name" value="Fido_containing"/>
</dbReference>
<dbReference type="InterPro" id="IPR003812">
    <property type="entry name" value="Fido"/>
</dbReference>
<keyword evidence="2" id="KW-0067">ATP-binding</keyword>
<sequence>MLETPARIEPCGLEEAVPEALSDLVVKISVEAEALGLGLHEDTVAELRAVMRITNSYFSNLIEGHRVNPCDIERAVEGCFDEVENSVLAQEAAALIEAQSWVDEVVAHGTVPTSAAFIREIHRRFFETLHPDLRVAEHGSLRREIVPGQFRVEGHEVSVGLHIPPSAHRVEAFMAHFERRYFGLTRGARGRVLSIPAAHHRLNFIHPFDDGNGRVSRLMSHAMCQAAGISGRGLWSISRGLARGLNDPLEYKQRMEAADQPRRGDRDGRGNLSLAMLESFTGWFLGVIHEQLLFTKDLFNSASLCERYIALVCEIFPDQNGLPNLVSHVFHHGEMAIEDACQMLGASHLPALLELSDRGFLKQASATCPIRLAFPIEHHQTLFPKLFQLSDSV</sequence>
<evidence type="ECO:0000256" key="1">
    <source>
        <dbReference type="PIRSR" id="PIRSR640198-1"/>
    </source>
</evidence>
<dbReference type="GO" id="GO:0005524">
    <property type="term" value="F:ATP binding"/>
    <property type="evidence" value="ECO:0007669"/>
    <property type="project" value="UniProtKB-KW"/>
</dbReference>
<feature type="binding site" evidence="2">
    <location>
        <begin position="159"/>
        <end position="162"/>
    </location>
    <ligand>
        <name>ATP</name>
        <dbReference type="ChEBI" id="CHEBI:30616"/>
    </ligand>
</feature>
<feature type="binding site" evidence="2">
    <location>
        <begin position="210"/>
        <end position="217"/>
    </location>
    <ligand>
        <name>ATP</name>
        <dbReference type="ChEBI" id="CHEBI:30616"/>
    </ligand>
</feature>
<gene>
    <name evidence="4" type="ORF">HJ536_08065</name>
</gene>
<comment type="caution">
    <text evidence="4">The sequence shown here is derived from an EMBL/GenBank/DDBJ whole genome shotgun (WGS) entry which is preliminary data.</text>
</comment>
<dbReference type="PANTHER" id="PTHR13504:SF38">
    <property type="entry name" value="FIDO DOMAIN-CONTAINING PROTEIN"/>
    <property type="match status" value="1"/>
</dbReference>
<reference evidence="4 5" key="1">
    <citation type="submission" date="2020-04" db="EMBL/GenBank/DDBJ databases">
        <title>Donghicola sp., a member of the Rhodobacteraceae family isolated from mangrove forest in Thailand.</title>
        <authorList>
            <person name="Charoenyingcharoen P."/>
            <person name="Yukphan P."/>
        </authorList>
    </citation>
    <scope>NUCLEOTIDE SEQUENCE [LARGE SCALE GENOMIC DNA]</scope>
    <source>
        <strain evidence="4 5">B5-SW-15</strain>
    </source>
</reference>
<dbReference type="PANTHER" id="PTHR13504">
    <property type="entry name" value="FIDO DOMAIN-CONTAINING PROTEIN DDB_G0283145"/>
    <property type="match status" value="1"/>
</dbReference>
<accession>A0A850Q8K1</accession>
<keyword evidence="2" id="KW-0547">Nucleotide-binding</keyword>
<evidence type="ECO:0000313" key="4">
    <source>
        <dbReference type="EMBL" id="NVO23308.1"/>
    </source>
</evidence>
<dbReference type="RefSeq" id="WP_177157351.1">
    <property type="nucleotide sequence ID" value="NZ_JABCJE010000003.1"/>
</dbReference>